<dbReference type="AlphaFoldDB" id="A0A5E4EZN7"/>
<dbReference type="GO" id="GO:0061809">
    <property type="term" value="F:NAD+ nucleosidase activity, cyclic ADP-ribose generating"/>
    <property type="evidence" value="ECO:0007669"/>
    <property type="project" value="UniProtKB-EC"/>
</dbReference>
<gene>
    <name evidence="9" type="ORF">ALMOND_2B008065</name>
</gene>
<dbReference type="GO" id="GO:0006952">
    <property type="term" value="P:defense response"/>
    <property type="evidence" value="ECO:0007669"/>
    <property type="project" value="UniProtKB-KW"/>
</dbReference>
<feature type="domain" description="TIR" evidence="8">
    <location>
        <begin position="17"/>
        <end position="183"/>
    </location>
</feature>
<dbReference type="PRINTS" id="PR00364">
    <property type="entry name" value="DISEASERSIST"/>
</dbReference>
<dbReference type="Pfam" id="PF00931">
    <property type="entry name" value="NB-ARC"/>
    <property type="match status" value="1"/>
</dbReference>
<dbReference type="SMART" id="SM00255">
    <property type="entry name" value="TIR"/>
    <property type="match status" value="1"/>
</dbReference>
<evidence type="ECO:0000313" key="9">
    <source>
        <dbReference type="EMBL" id="VVA21173.1"/>
    </source>
</evidence>
<dbReference type="Proteomes" id="UP000327085">
    <property type="component" value="Chromosome 3"/>
</dbReference>
<dbReference type="PANTHER" id="PTHR11017">
    <property type="entry name" value="LEUCINE-RICH REPEAT-CONTAINING PROTEIN"/>
    <property type="match status" value="1"/>
</dbReference>
<dbReference type="InterPro" id="IPR027417">
    <property type="entry name" value="P-loop_NTPase"/>
</dbReference>
<dbReference type="SUPFAM" id="SSF52540">
    <property type="entry name" value="P-loop containing nucleoside triphosphate hydrolases"/>
    <property type="match status" value="1"/>
</dbReference>
<dbReference type="EC" id="3.2.2.6" evidence="1"/>
<organism evidence="9 10">
    <name type="scientific">Prunus dulcis</name>
    <name type="common">Almond</name>
    <name type="synonym">Amygdalus dulcis</name>
    <dbReference type="NCBI Taxonomy" id="3755"/>
    <lineage>
        <taxon>Eukaryota</taxon>
        <taxon>Viridiplantae</taxon>
        <taxon>Streptophyta</taxon>
        <taxon>Embryophyta</taxon>
        <taxon>Tracheophyta</taxon>
        <taxon>Spermatophyta</taxon>
        <taxon>Magnoliopsida</taxon>
        <taxon>eudicotyledons</taxon>
        <taxon>Gunneridae</taxon>
        <taxon>Pentapetalae</taxon>
        <taxon>rosids</taxon>
        <taxon>fabids</taxon>
        <taxon>Rosales</taxon>
        <taxon>Rosaceae</taxon>
        <taxon>Amygdaloideae</taxon>
        <taxon>Amygdaleae</taxon>
        <taxon>Prunus</taxon>
    </lineage>
</organism>
<keyword evidence="4" id="KW-0378">Hydrolase</keyword>
<evidence type="ECO:0000256" key="7">
    <source>
        <dbReference type="ARBA" id="ARBA00047304"/>
    </source>
</evidence>
<dbReference type="Gramene" id="VVA21173">
    <property type="protein sequence ID" value="VVA21173"/>
    <property type="gene ID" value="Prudul26B008065"/>
</dbReference>
<dbReference type="GO" id="GO:0007165">
    <property type="term" value="P:signal transduction"/>
    <property type="evidence" value="ECO:0007669"/>
    <property type="project" value="InterPro"/>
</dbReference>
<dbReference type="Pfam" id="PF20160">
    <property type="entry name" value="C-JID"/>
    <property type="match status" value="1"/>
</dbReference>
<evidence type="ECO:0000256" key="6">
    <source>
        <dbReference type="ARBA" id="ARBA00023027"/>
    </source>
</evidence>
<evidence type="ECO:0000256" key="2">
    <source>
        <dbReference type="ARBA" id="ARBA00022614"/>
    </source>
</evidence>
<protein>
    <recommendedName>
        <fullName evidence="1">ADP-ribosyl cyclase/cyclic ADP-ribose hydrolase</fullName>
        <ecNumber evidence="1">3.2.2.6</ecNumber>
    </recommendedName>
</protein>
<dbReference type="SUPFAM" id="SSF52200">
    <property type="entry name" value="Toll/Interleukin receptor TIR domain"/>
    <property type="match status" value="1"/>
</dbReference>
<evidence type="ECO:0000259" key="8">
    <source>
        <dbReference type="PROSITE" id="PS50104"/>
    </source>
</evidence>
<evidence type="ECO:0000256" key="4">
    <source>
        <dbReference type="ARBA" id="ARBA00022801"/>
    </source>
</evidence>
<keyword evidence="2" id="KW-0433">Leucine-rich repeat</keyword>
<dbReference type="PANTHER" id="PTHR11017:SF305">
    <property type="entry name" value="TMV RESISTANCE PROTEIN N-LIKE"/>
    <property type="match status" value="1"/>
</dbReference>
<dbReference type="SUPFAM" id="SSF46785">
    <property type="entry name" value="Winged helix' DNA-binding domain"/>
    <property type="match status" value="1"/>
</dbReference>
<dbReference type="GO" id="GO:0043531">
    <property type="term" value="F:ADP binding"/>
    <property type="evidence" value="ECO:0007669"/>
    <property type="project" value="InterPro"/>
</dbReference>
<dbReference type="EMBL" id="CABIKO010000050">
    <property type="protein sequence ID" value="VVA21173.1"/>
    <property type="molecule type" value="Genomic_DNA"/>
</dbReference>
<comment type="catalytic activity">
    <reaction evidence="7">
        <text>NAD(+) + H2O = ADP-D-ribose + nicotinamide + H(+)</text>
        <dbReference type="Rhea" id="RHEA:16301"/>
        <dbReference type="ChEBI" id="CHEBI:15377"/>
        <dbReference type="ChEBI" id="CHEBI:15378"/>
        <dbReference type="ChEBI" id="CHEBI:17154"/>
        <dbReference type="ChEBI" id="CHEBI:57540"/>
        <dbReference type="ChEBI" id="CHEBI:57967"/>
        <dbReference type="EC" id="3.2.2.6"/>
    </reaction>
    <physiologicalReaction direction="left-to-right" evidence="7">
        <dbReference type="Rhea" id="RHEA:16302"/>
    </physiologicalReaction>
</comment>
<keyword evidence="6" id="KW-0520">NAD</keyword>
<dbReference type="PROSITE" id="PS50104">
    <property type="entry name" value="TIR"/>
    <property type="match status" value="1"/>
</dbReference>
<dbReference type="InterPro" id="IPR058192">
    <property type="entry name" value="WHD_ROQ1-like"/>
</dbReference>
<evidence type="ECO:0000256" key="1">
    <source>
        <dbReference type="ARBA" id="ARBA00011982"/>
    </source>
</evidence>
<proteinExistence type="predicted"/>
<dbReference type="FunFam" id="3.40.50.10140:FF:000007">
    <property type="entry name" value="Disease resistance protein (TIR-NBS-LRR class)"/>
    <property type="match status" value="1"/>
</dbReference>
<reference evidence="10" key="1">
    <citation type="journal article" date="2020" name="Plant J.">
        <title>Transposons played a major role in the diversification between the closely related almond and peach genomes: results from the almond genome sequence.</title>
        <authorList>
            <person name="Alioto T."/>
            <person name="Alexiou K.G."/>
            <person name="Bardil A."/>
            <person name="Barteri F."/>
            <person name="Castanera R."/>
            <person name="Cruz F."/>
            <person name="Dhingra A."/>
            <person name="Duval H."/>
            <person name="Fernandez I Marti A."/>
            <person name="Frias L."/>
            <person name="Galan B."/>
            <person name="Garcia J.L."/>
            <person name="Howad W."/>
            <person name="Gomez-Garrido J."/>
            <person name="Gut M."/>
            <person name="Julca I."/>
            <person name="Morata J."/>
            <person name="Puigdomenech P."/>
            <person name="Ribeca P."/>
            <person name="Rubio Cabetas M.J."/>
            <person name="Vlasova A."/>
            <person name="Wirthensohn M."/>
            <person name="Garcia-Mas J."/>
            <person name="Gabaldon T."/>
            <person name="Casacuberta J.M."/>
            <person name="Arus P."/>
        </authorList>
    </citation>
    <scope>NUCLEOTIDE SEQUENCE [LARGE SCALE GENOMIC DNA]</scope>
    <source>
        <strain evidence="10">cv. Texas</strain>
    </source>
</reference>
<evidence type="ECO:0000256" key="5">
    <source>
        <dbReference type="ARBA" id="ARBA00022821"/>
    </source>
</evidence>
<accession>A0A5E4EZN7</accession>
<dbReference type="InterPro" id="IPR035897">
    <property type="entry name" value="Toll_tir_struct_dom_sf"/>
</dbReference>
<dbReference type="Gene3D" id="3.40.50.10140">
    <property type="entry name" value="Toll/interleukin-1 receptor homology (TIR) domain"/>
    <property type="match status" value="1"/>
</dbReference>
<dbReference type="SUPFAM" id="SSF52058">
    <property type="entry name" value="L domain-like"/>
    <property type="match status" value="1"/>
</dbReference>
<evidence type="ECO:0000256" key="3">
    <source>
        <dbReference type="ARBA" id="ARBA00022737"/>
    </source>
</evidence>
<dbReference type="InParanoid" id="A0A5E4EZN7"/>
<dbReference type="InterPro" id="IPR000157">
    <property type="entry name" value="TIR_dom"/>
</dbReference>
<dbReference type="InterPro" id="IPR002182">
    <property type="entry name" value="NB-ARC"/>
</dbReference>
<dbReference type="InterPro" id="IPR042197">
    <property type="entry name" value="Apaf_helical"/>
</dbReference>
<dbReference type="Pfam" id="PF23282">
    <property type="entry name" value="WHD_ROQ1"/>
    <property type="match status" value="1"/>
</dbReference>
<dbReference type="Pfam" id="PF01582">
    <property type="entry name" value="TIR"/>
    <property type="match status" value="1"/>
</dbReference>
<dbReference type="Gene3D" id="3.40.50.300">
    <property type="entry name" value="P-loop containing nucleotide triphosphate hydrolases"/>
    <property type="match status" value="1"/>
</dbReference>
<dbReference type="InterPro" id="IPR045344">
    <property type="entry name" value="C-JID"/>
</dbReference>
<sequence>MAATSTQQNASPSSHRCTYDAFLSFRGRDTRKGFADHLYRALEVAGIHTFRDDDEIERGANILAELQKAIQESRVSIIVFSKDYASSRWCLDELVMIMDRRETNEHMVMPIFYDVDPSHVRNQTGIFEEAFSRHQQRFNKEMDKVEKWRKALRDVADLGGMVLGDRYESQFIQDIFEVIGNKLDHTWNRRLRVDPYLVGIDNRVEGLNMWLEDGSSDVGVAVVYGMGGIGKTTIAKTAYNQNFYKFQGGSFLADIRATSKLPNGLVHLQRNLLSDLQKGKAKKIYSLDEGITKIKRAIRCKRVLIALDDVDNLEQFNAILGMREWLHPGSKIIITTRHEHLLKAHENCAMFNVEGLLENESLELFSWHAFRQPHPGEGYMDLSRPVVQHCGGVPLALKVLGSALFGKAVDVWKNALQNLDVITEGKIEKILRVSFDSLQDHDKRLFLHIACFFIGRHKDFSITVLDECGFATNIGIQNLVDRCLLIIHGNKLTMHQLLQDMGRGIIREESPEDPGKRTRVWNKDASNVLRKLTSISFSSTNSFPVSNEIGFKTEAFRRMHNLELLLLDNVKISGGYEDFPKNLIWLSWRGFALKSLPTNFYLENLIVLDLRNSSLQHVWKGTRFLPRLKILNLSHSHGLVTTPDLSGSPNLERLILKDCINLKEVDESIGDLEKLVFLNLKDCKNLMKLPIRISMLRSLQKLILSGCSNLVLPASMIVKNQSDSTPSEMKKLSLWQSMRSWVLPRKNLQLTSASLPQFLKSLDMAYCNLSEIPNDLPSSLSSLERLNLDGNPFFSLPVNLNGLSKLQRLSLDMCPNLEMIPELPPSVEALIATRCTSLKRVLLNLPDMLPTIRLAVIACENVVEIQNVLKKIPLRNVDIEMIKDIGLFNLESIGSTEVEMFDYLTLTRRKGPLQGLDECGIFSIFLPGSEVPDWFCYKSSMGNSELSITIPPHLNLKIRGLNACVVYAQGKVLVEDLKCYSVVPFLRISNETKGFKWTYLPVTIGFPKEKEDMLWLSHWRFTNDELEGGEEIRVSVRDESDSFWTKEFGIQLVYEQNNNEGTVTEDITTMFQHETTPPSTQNHVVAGDVSASASRFESVKMGEYVICNHSHIGVVSYLDI</sequence>
<dbReference type="InterPro" id="IPR036390">
    <property type="entry name" value="WH_DNA-bd_sf"/>
</dbReference>
<evidence type="ECO:0000313" key="10">
    <source>
        <dbReference type="Proteomes" id="UP000327085"/>
    </source>
</evidence>
<name>A0A5E4EZN7_PRUDU</name>
<keyword evidence="3" id="KW-0677">Repeat</keyword>
<keyword evidence="5" id="KW-0611">Plant defense</keyword>
<dbReference type="InterPro" id="IPR044974">
    <property type="entry name" value="Disease_R_plants"/>
</dbReference>
<dbReference type="OMA" id="YESQHNV"/>
<dbReference type="Gene3D" id="1.10.8.430">
    <property type="entry name" value="Helical domain of apoptotic protease-activating factors"/>
    <property type="match status" value="1"/>
</dbReference>
<dbReference type="InterPro" id="IPR032675">
    <property type="entry name" value="LRR_dom_sf"/>
</dbReference>
<dbReference type="Gene3D" id="3.80.10.10">
    <property type="entry name" value="Ribonuclease Inhibitor"/>
    <property type="match status" value="2"/>
</dbReference>